<dbReference type="AlphaFoldDB" id="A0A5J0NA27"/>
<gene>
    <name evidence="2" type="ORF">DS442_18855</name>
    <name evidence="3" type="ORF">F2J48_18075</name>
</gene>
<evidence type="ECO:0000313" key="2">
    <source>
        <dbReference type="EMBL" id="EBS3536360.1"/>
    </source>
</evidence>
<dbReference type="EMBL" id="AAKTLN010000020">
    <property type="protein sequence ID" value="ECV5351468.1"/>
    <property type="molecule type" value="Genomic_DNA"/>
</dbReference>
<comment type="caution">
    <text evidence="3">The sequence shown here is derived from an EMBL/GenBank/DDBJ whole genome shotgun (WGS) entry which is preliminary data.</text>
</comment>
<dbReference type="CDD" id="cd00085">
    <property type="entry name" value="HNHc"/>
    <property type="match status" value="1"/>
</dbReference>
<sequence>MISNAYLYNNDFQERINAKISSEGFCSDSWSDNDISDIKESIKQFYIPEQNHICPYCQQRFLTNNGRQWDIEHIIPRQTQVGFMFTPQNLCVCCPDCNSHKGYKKTTTSVAKKTLPTKSHLYLIVHPHFDKYDDHIEVIEPGYLYRAKSKKGENTMYVCSLNRFYQFSGYNSAVATDHRLMMLANGLSSAQSEEEKRQIRREMISISLRANI</sequence>
<evidence type="ECO:0000313" key="3">
    <source>
        <dbReference type="EMBL" id="ECV5351468.1"/>
    </source>
</evidence>
<dbReference type="Pfam" id="PF01844">
    <property type="entry name" value="HNH"/>
    <property type="match status" value="1"/>
</dbReference>
<protein>
    <submittedName>
        <fullName evidence="3">HNH endonuclease</fullName>
    </submittedName>
</protein>
<reference evidence="3" key="1">
    <citation type="submission" date="2019-09" db="EMBL/GenBank/DDBJ databases">
        <authorList>
            <person name="Ashton P.M."/>
            <person name="Dallman T."/>
            <person name="Nair S."/>
            <person name="De Pinna E."/>
            <person name="Peters T."/>
            <person name="Grant K."/>
        </authorList>
    </citation>
    <scope>NUCLEOTIDE SEQUENCE [LARGE SCALE GENOMIC DNA]</scope>
    <source>
        <strain evidence="2">506078</strain>
        <strain evidence="3">800692</strain>
    </source>
</reference>
<feature type="domain" description="HNH nuclease" evidence="1">
    <location>
        <begin position="41"/>
        <end position="99"/>
    </location>
</feature>
<dbReference type="Gene3D" id="1.10.30.50">
    <property type="match status" value="1"/>
</dbReference>
<keyword evidence="3" id="KW-0540">Nuclease</keyword>
<keyword evidence="3" id="KW-0378">Hydrolase</keyword>
<dbReference type="GO" id="GO:0008270">
    <property type="term" value="F:zinc ion binding"/>
    <property type="evidence" value="ECO:0007669"/>
    <property type="project" value="InterPro"/>
</dbReference>
<dbReference type="GO" id="GO:0004519">
    <property type="term" value="F:endonuclease activity"/>
    <property type="evidence" value="ECO:0007669"/>
    <property type="project" value="UniProtKB-KW"/>
</dbReference>
<proteinExistence type="predicted"/>
<dbReference type="Proteomes" id="UP000839888">
    <property type="component" value="Unassembled WGS sequence"/>
</dbReference>
<dbReference type="EMBL" id="AAGVFN010000032">
    <property type="protein sequence ID" value="EBS3536360.1"/>
    <property type="molecule type" value="Genomic_DNA"/>
</dbReference>
<dbReference type="SMART" id="SM00507">
    <property type="entry name" value="HNHc"/>
    <property type="match status" value="1"/>
</dbReference>
<dbReference type="RefSeq" id="WP_047084753.1">
    <property type="nucleotide sequence ID" value="NZ_MZCU01000024.1"/>
</dbReference>
<dbReference type="InterPro" id="IPR002711">
    <property type="entry name" value="HNH"/>
</dbReference>
<accession>A0A5J0NA27</accession>
<name>A0A5J0NA27_SALET</name>
<evidence type="ECO:0000259" key="1">
    <source>
        <dbReference type="SMART" id="SM00507"/>
    </source>
</evidence>
<dbReference type="GO" id="GO:0003676">
    <property type="term" value="F:nucleic acid binding"/>
    <property type="evidence" value="ECO:0007669"/>
    <property type="project" value="InterPro"/>
</dbReference>
<organism evidence="3">
    <name type="scientific">Salmonella enterica subsp. enterica serovar Telelkebir</name>
    <dbReference type="NCBI Taxonomy" id="1967657"/>
    <lineage>
        <taxon>Bacteria</taxon>
        <taxon>Pseudomonadati</taxon>
        <taxon>Pseudomonadota</taxon>
        <taxon>Gammaproteobacteria</taxon>
        <taxon>Enterobacterales</taxon>
        <taxon>Enterobacteriaceae</taxon>
        <taxon>Salmonella</taxon>
    </lineage>
</organism>
<dbReference type="InterPro" id="IPR003615">
    <property type="entry name" value="HNH_nuc"/>
</dbReference>
<keyword evidence="3" id="KW-0255">Endonuclease</keyword>